<dbReference type="CDD" id="cd09873">
    <property type="entry name" value="PIN_Pae0151-like"/>
    <property type="match status" value="1"/>
</dbReference>
<dbReference type="Proteomes" id="UP000317265">
    <property type="component" value="Unassembled WGS sequence"/>
</dbReference>
<name>A0A523B9J1_9CREN</name>
<dbReference type="SUPFAM" id="SSF88723">
    <property type="entry name" value="PIN domain-like"/>
    <property type="match status" value="1"/>
</dbReference>
<dbReference type="InterPro" id="IPR029060">
    <property type="entry name" value="PIN-like_dom_sf"/>
</dbReference>
<dbReference type="EMBL" id="QNVI01000068">
    <property type="protein sequence ID" value="TDA37607.1"/>
    <property type="molecule type" value="Genomic_DNA"/>
</dbReference>
<evidence type="ECO:0000256" key="1">
    <source>
        <dbReference type="ARBA" id="ARBA00022842"/>
    </source>
</evidence>
<dbReference type="PANTHER" id="PTHR35901:SF1">
    <property type="entry name" value="EXONUCLEASE VAPC9"/>
    <property type="match status" value="1"/>
</dbReference>
<accession>A0A523B9J1</accession>
<dbReference type="InterPro" id="IPR044153">
    <property type="entry name" value="PIN_Pae0151-like"/>
</dbReference>
<reference evidence="2 3" key="1">
    <citation type="journal article" date="2019" name="Nat. Microbiol.">
        <title>Expanding anaerobic alkane metabolism in the domain of Archaea.</title>
        <authorList>
            <person name="Wang Y."/>
            <person name="Wegener G."/>
            <person name="Hou J."/>
            <person name="Wang F."/>
            <person name="Xiao X."/>
        </authorList>
    </citation>
    <scope>NUCLEOTIDE SEQUENCE [LARGE SCALE GENOMIC DNA]</scope>
    <source>
        <strain evidence="2">WYZ-LMO11</strain>
    </source>
</reference>
<dbReference type="Gene3D" id="3.40.50.1010">
    <property type="entry name" value="5'-nuclease"/>
    <property type="match status" value="1"/>
</dbReference>
<dbReference type="PANTHER" id="PTHR35901">
    <property type="entry name" value="RIBONUCLEASE VAPC3"/>
    <property type="match status" value="1"/>
</dbReference>
<protein>
    <submittedName>
        <fullName evidence="2">VapC toxin family PIN domain ribonuclease</fullName>
    </submittedName>
</protein>
<dbReference type="InterPro" id="IPR051619">
    <property type="entry name" value="TypeII_TA_RNase_PINc/VapC"/>
</dbReference>
<evidence type="ECO:0000313" key="2">
    <source>
        <dbReference type="EMBL" id="TDA37607.1"/>
    </source>
</evidence>
<evidence type="ECO:0000313" key="3">
    <source>
        <dbReference type="Proteomes" id="UP000317265"/>
    </source>
</evidence>
<dbReference type="AlphaFoldDB" id="A0A523B9J1"/>
<proteinExistence type="predicted"/>
<comment type="caution">
    <text evidence="2">The sequence shown here is derived from an EMBL/GenBank/DDBJ whole genome shotgun (WGS) entry which is preliminary data.</text>
</comment>
<organism evidence="2 3">
    <name type="scientific">Thermoproteota archaeon</name>
    <dbReference type="NCBI Taxonomy" id="2056631"/>
    <lineage>
        <taxon>Archaea</taxon>
        <taxon>Thermoproteota</taxon>
    </lineage>
</organism>
<keyword evidence="1" id="KW-0460">Magnesium</keyword>
<sequence>MIKSMYLFDSSSIIKAFKEIKLKPLGGQAIQCLTIYEVLNAIWKEFTLLHLLTADEVLSLVNSFLDLVHEMIILDIKGLEHDIIQLAISRKMTVYDASYIALAIKYKLALVTEDKELIKKSRDLIQVVSLNDIIH</sequence>
<gene>
    <name evidence="2" type="ORF">DSO09_06690</name>
</gene>